<gene>
    <name evidence="1" type="ORF">CHC_T00001419001</name>
</gene>
<protein>
    <submittedName>
        <fullName evidence="1">Uncharacterized protein</fullName>
    </submittedName>
</protein>
<dbReference type="Gramene" id="CDF32196">
    <property type="protein sequence ID" value="CDF32196"/>
    <property type="gene ID" value="CHC_T00001419001"/>
</dbReference>
<accession>R7Q4B8</accession>
<dbReference type="GeneID" id="17319551"/>
<organism evidence="1 2">
    <name type="scientific">Chondrus crispus</name>
    <name type="common">Carrageen Irish moss</name>
    <name type="synonym">Polymorpha crispa</name>
    <dbReference type="NCBI Taxonomy" id="2769"/>
    <lineage>
        <taxon>Eukaryota</taxon>
        <taxon>Rhodophyta</taxon>
        <taxon>Florideophyceae</taxon>
        <taxon>Rhodymeniophycidae</taxon>
        <taxon>Gigartinales</taxon>
        <taxon>Gigartinaceae</taxon>
        <taxon>Chondrus</taxon>
    </lineage>
</organism>
<dbReference type="RefSeq" id="XP_005711861.1">
    <property type="nucleotide sequence ID" value="XM_005711804.1"/>
</dbReference>
<reference evidence="2" key="1">
    <citation type="journal article" date="2013" name="Proc. Natl. Acad. Sci. U.S.A.">
        <title>Genome structure and metabolic features in the red seaweed Chondrus crispus shed light on evolution of the Archaeplastida.</title>
        <authorList>
            <person name="Collen J."/>
            <person name="Porcel B."/>
            <person name="Carre W."/>
            <person name="Ball S.G."/>
            <person name="Chaparro C."/>
            <person name="Tonon T."/>
            <person name="Barbeyron T."/>
            <person name="Michel G."/>
            <person name="Noel B."/>
            <person name="Valentin K."/>
            <person name="Elias M."/>
            <person name="Artiguenave F."/>
            <person name="Arun A."/>
            <person name="Aury J.M."/>
            <person name="Barbosa-Neto J.F."/>
            <person name="Bothwell J.H."/>
            <person name="Bouget F.Y."/>
            <person name="Brillet L."/>
            <person name="Cabello-Hurtado F."/>
            <person name="Capella-Gutierrez S."/>
            <person name="Charrier B."/>
            <person name="Cladiere L."/>
            <person name="Cock J.M."/>
            <person name="Coelho S.M."/>
            <person name="Colleoni C."/>
            <person name="Czjzek M."/>
            <person name="Da Silva C."/>
            <person name="Delage L."/>
            <person name="Denoeud F."/>
            <person name="Deschamps P."/>
            <person name="Dittami S.M."/>
            <person name="Gabaldon T."/>
            <person name="Gachon C.M."/>
            <person name="Groisillier A."/>
            <person name="Herve C."/>
            <person name="Jabbari K."/>
            <person name="Katinka M."/>
            <person name="Kloareg B."/>
            <person name="Kowalczyk N."/>
            <person name="Labadie K."/>
            <person name="Leblanc C."/>
            <person name="Lopez P.J."/>
            <person name="McLachlan D.H."/>
            <person name="Meslet-Cladiere L."/>
            <person name="Moustafa A."/>
            <person name="Nehr Z."/>
            <person name="Nyvall Collen P."/>
            <person name="Panaud O."/>
            <person name="Partensky F."/>
            <person name="Poulain J."/>
            <person name="Rensing S.A."/>
            <person name="Rousvoal S."/>
            <person name="Samson G."/>
            <person name="Symeonidi A."/>
            <person name="Weissenbach J."/>
            <person name="Zambounis A."/>
            <person name="Wincker P."/>
            <person name="Boyen C."/>
        </authorList>
    </citation>
    <scope>NUCLEOTIDE SEQUENCE [LARGE SCALE GENOMIC DNA]</scope>
    <source>
        <strain evidence="2">cv. Stackhouse</strain>
    </source>
</reference>
<dbReference type="KEGG" id="ccp:CHC_T00001419001"/>
<sequence length="65" mass="6849">MRTVPSRGEVHPLLGSVAPSPFPAAVSCRWEGDDLHRCVRQMSGGWTCAGGGIALCGLIQYAGHK</sequence>
<dbReference type="PROSITE" id="PS51257">
    <property type="entry name" value="PROKAR_LIPOPROTEIN"/>
    <property type="match status" value="1"/>
</dbReference>
<dbReference type="AlphaFoldDB" id="R7Q4B8"/>
<dbReference type="EMBL" id="HG001459">
    <property type="protein sequence ID" value="CDF32196.1"/>
    <property type="molecule type" value="Genomic_DNA"/>
</dbReference>
<keyword evidence="2" id="KW-1185">Reference proteome</keyword>
<evidence type="ECO:0000313" key="1">
    <source>
        <dbReference type="EMBL" id="CDF32196.1"/>
    </source>
</evidence>
<dbReference type="Proteomes" id="UP000012073">
    <property type="component" value="Unassembled WGS sequence"/>
</dbReference>
<evidence type="ECO:0000313" key="2">
    <source>
        <dbReference type="Proteomes" id="UP000012073"/>
    </source>
</evidence>
<name>R7Q4B8_CHOCR</name>
<proteinExistence type="predicted"/>